<evidence type="ECO:0000256" key="3">
    <source>
        <dbReference type="ARBA" id="ARBA00022729"/>
    </source>
</evidence>
<dbReference type="Proteomes" id="UP000722357">
    <property type="component" value="Unassembled WGS sequence"/>
</dbReference>
<dbReference type="InterPro" id="IPR023296">
    <property type="entry name" value="Glyco_hydro_beta-prop_sf"/>
</dbReference>
<dbReference type="Pfam" id="PF04616">
    <property type="entry name" value="Glyco_hydro_43"/>
    <property type="match status" value="1"/>
</dbReference>
<dbReference type="GO" id="GO:0045493">
    <property type="term" value="P:xylan catabolic process"/>
    <property type="evidence" value="ECO:0007669"/>
    <property type="project" value="UniProtKB-KW"/>
</dbReference>
<feature type="active site" description="Proton donor" evidence="7">
    <location>
        <position position="226"/>
    </location>
</feature>
<feature type="active site" description="Proton acceptor" evidence="7">
    <location>
        <position position="69"/>
    </location>
</feature>
<dbReference type="SUPFAM" id="SSF49785">
    <property type="entry name" value="Galactose-binding domain-like"/>
    <property type="match status" value="1"/>
</dbReference>
<dbReference type="AlphaFoldDB" id="A0A921L4W2"/>
<dbReference type="InterPro" id="IPR005084">
    <property type="entry name" value="CBM6"/>
</dbReference>
<sequence length="469" mass="53151">MKKNNLNKYRLLTSIKFTCQWRNVALGTALFSCWGLHAQNPIVQTAYTADPAPLVYNDKLYLYTSHDEDGSTWFTMNDWKLYSTDDMVNWTEHPTPLSFKTFEWAGGDAWAAQCIERGGKFYMYVPVTDRKGETAIGVAVADSPYGPFYDPIGAPLVRADYGNIDPTVFIDEDGQAYLYWGNPNCYYVKLNKDMISYKGDIHAVPMKPEAFGRREGDPQRPTLYEEAPWLYKRKGVYYLFYAGGPIPEHLAYATSDSPEGPWKYGGTVMAKEGGSFTNHPGIVDFRGKTYLFYHDASLPGGSGFTRSVCVREMDFGRDGKVNPVKMVKEGVEKGLKPLCPYRKVEAETMAWSKRMKSDYNSQVGVFVTALRNGSYTRVRDVDFGEKAPSRILARLSTTHNADIVMEVRLDGLEGQVLAELKVPRTGGSDRWKLVEKQIPQVTGVHDLYFIFKGKAMRNLAYFDYWKLSH</sequence>
<dbReference type="PANTHER" id="PTHR43772:SF2">
    <property type="entry name" value="PUTATIVE (AFU_ORTHOLOGUE AFUA_2G04480)-RELATED"/>
    <property type="match status" value="1"/>
</dbReference>
<evidence type="ECO:0000256" key="4">
    <source>
        <dbReference type="ARBA" id="ARBA00022801"/>
    </source>
</evidence>
<organism evidence="12 13">
    <name type="scientific">Phocaeicola plebeius</name>
    <dbReference type="NCBI Taxonomy" id="310297"/>
    <lineage>
        <taxon>Bacteria</taxon>
        <taxon>Pseudomonadati</taxon>
        <taxon>Bacteroidota</taxon>
        <taxon>Bacteroidia</taxon>
        <taxon>Bacteroidales</taxon>
        <taxon>Bacteroidaceae</taxon>
        <taxon>Phocaeicola</taxon>
    </lineage>
</organism>
<accession>A0A921L4W2</accession>
<dbReference type="GO" id="GO:0004553">
    <property type="term" value="F:hydrolase activity, hydrolyzing O-glycosyl compounds"/>
    <property type="evidence" value="ECO:0007669"/>
    <property type="project" value="InterPro"/>
</dbReference>
<dbReference type="CDD" id="cd04084">
    <property type="entry name" value="CBM6_xylanase-like"/>
    <property type="match status" value="1"/>
</dbReference>
<reference evidence="12" key="2">
    <citation type="submission" date="2021-09" db="EMBL/GenBank/DDBJ databases">
        <authorList>
            <person name="Gilroy R."/>
        </authorList>
    </citation>
    <scope>NUCLEOTIDE SEQUENCE</scope>
    <source>
        <strain evidence="12">9794</strain>
    </source>
</reference>
<keyword evidence="2" id="KW-0858">Xylan degradation</keyword>
<feature type="domain" description="CBM6" evidence="11">
    <location>
        <begin position="342"/>
        <end position="468"/>
    </location>
</feature>
<feature type="site" description="Important for catalytic activity, responsible for pKa modulation of the active site Glu and correct orientation of both the proton donor and substrate" evidence="8">
    <location>
        <position position="165"/>
    </location>
</feature>
<dbReference type="PROSITE" id="PS51175">
    <property type="entry name" value="CBM6"/>
    <property type="match status" value="1"/>
</dbReference>
<evidence type="ECO:0000256" key="9">
    <source>
        <dbReference type="RuleBase" id="RU361187"/>
    </source>
</evidence>
<keyword evidence="2" id="KW-0624">Polysaccharide degradation</keyword>
<reference evidence="12" key="1">
    <citation type="journal article" date="2021" name="PeerJ">
        <title>Extensive microbial diversity within the chicken gut microbiome revealed by metagenomics and culture.</title>
        <authorList>
            <person name="Gilroy R."/>
            <person name="Ravi A."/>
            <person name="Getino M."/>
            <person name="Pursley I."/>
            <person name="Horton D.L."/>
            <person name="Alikhan N.F."/>
            <person name="Baker D."/>
            <person name="Gharbi K."/>
            <person name="Hall N."/>
            <person name="Watson M."/>
            <person name="Adriaenssens E.M."/>
            <person name="Foster-Nyarko E."/>
            <person name="Jarju S."/>
            <person name="Secka A."/>
            <person name="Antonio M."/>
            <person name="Oren A."/>
            <person name="Chaudhuri R.R."/>
            <person name="La Ragione R."/>
            <person name="Hildebrand F."/>
            <person name="Pallen M.J."/>
        </authorList>
    </citation>
    <scope>NUCLEOTIDE SEQUENCE</scope>
    <source>
        <strain evidence="12">9794</strain>
    </source>
</reference>
<protein>
    <submittedName>
        <fullName evidence="12">Glycoside hydrolase family 43 protein</fullName>
    </submittedName>
</protein>
<dbReference type="GO" id="GO:0030246">
    <property type="term" value="F:carbohydrate binding"/>
    <property type="evidence" value="ECO:0007669"/>
    <property type="project" value="InterPro"/>
</dbReference>
<evidence type="ECO:0000313" key="12">
    <source>
        <dbReference type="EMBL" id="HJF80452.1"/>
    </source>
</evidence>
<evidence type="ECO:0000256" key="6">
    <source>
        <dbReference type="ARBA" id="ARBA00023295"/>
    </source>
</evidence>
<evidence type="ECO:0000313" key="13">
    <source>
        <dbReference type="Proteomes" id="UP000722357"/>
    </source>
</evidence>
<evidence type="ECO:0000256" key="1">
    <source>
        <dbReference type="ARBA" id="ARBA00009865"/>
    </source>
</evidence>
<evidence type="ECO:0000256" key="8">
    <source>
        <dbReference type="PIRSR" id="PIRSR606710-2"/>
    </source>
</evidence>
<dbReference type="InterPro" id="IPR008979">
    <property type="entry name" value="Galactose-bd-like_sf"/>
</dbReference>
<evidence type="ECO:0000256" key="10">
    <source>
        <dbReference type="SAM" id="SignalP"/>
    </source>
</evidence>
<keyword evidence="4 9" id="KW-0378">Hydrolase</keyword>
<dbReference type="InterPro" id="IPR006710">
    <property type="entry name" value="Glyco_hydro_43"/>
</dbReference>
<comment type="similarity">
    <text evidence="1 9">Belongs to the glycosyl hydrolase 43 family.</text>
</comment>
<dbReference type="Gene3D" id="2.115.10.20">
    <property type="entry name" value="Glycosyl hydrolase domain, family 43"/>
    <property type="match status" value="1"/>
</dbReference>
<name>A0A921L4W2_9BACT</name>
<dbReference type="PANTHER" id="PTHR43772">
    <property type="entry name" value="ENDO-1,4-BETA-XYLANASE"/>
    <property type="match status" value="1"/>
</dbReference>
<dbReference type="SUPFAM" id="SSF75005">
    <property type="entry name" value="Arabinanase/levansucrase/invertase"/>
    <property type="match status" value="1"/>
</dbReference>
<feature type="signal peptide" evidence="10">
    <location>
        <begin position="1"/>
        <end position="38"/>
    </location>
</feature>
<comment type="caution">
    <text evidence="12">The sequence shown here is derived from an EMBL/GenBank/DDBJ whole genome shotgun (WGS) entry which is preliminary data.</text>
</comment>
<dbReference type="PROSITE" id="PS51257">
    <property type="entry name" value="PROKAR_LIPOPROTEIN"/>
    <property type="match status" value="1"/>
</dbReference>
<evidence type="ECO:0000259" key="11">
    <source>
        <dbReference type="PROSITE" id="PS51175"/>
    </source>
</evidence>
<dbReference type="CDD" id="cd18618">
    <property type="entry name" value="GH43_Xsa43E-like"/>
    <property type="match status" value="1"/>
</dbReference>
<proteinExistence type="inferred from homology"/>
<keyword evidence="6 9" id="KW-0326">Glycosidase</keyword>
<dbReference type="SMART" id="SM00606">
    <property type="entry name" value="CBD_IV"/>
    <property type="match status" value="1"/>
</dbReference>
<keyword evidence="5" id="KW-0119">Carbohydrate metabolism</keyword>
<evidence type="ECO:0000256" key="7">
    <source>
        <dbReference type="PIRSR" id="PIRSR606710-1"/>
    </source>
</evidence>
<gene>
    <name evidence="12" type="ORF">K8V40_02200</name>
</gene>
<dbReference type="EMBL" id="DYWE01000027">
    <property type="protein sequence ID" value="HJF80452.1"/>
    <property type="molecule type" value="Genomic_DNA"/>
</dbReference>
<evidence type="ECO:0000256" key="5">
    <source>
        <dbReference type="ARBA" id="ARBA00023277"/>
    </source>
</evidence>
<dbReference type="InterPro" id="IPR006584">
    <property type="entry name" value="Cellulose-bd_IV"/>
</dbReference>
<evidence type="ECO:0000256" key="2">
    <source>
        <dbReference type="ARBA" id="ARBA00022651"/>
    </source>
</evidence>
<feature type="chain" id="PRO_5037873794" evidence="10">
    <location>
        <begin position="39"/>
        <end position="469"/>
    </location>
</feature>
<dbReference type="Gene3D" id="2.60.120.260">
    <property type="entry name" value="Galactose-binding domain-like"/>
    <property type="match status" value="1"/>
</dbReference>
<dbReference type="InterPro" id="IPR052176">
    <property type="entry name" value="Glycosyl_Hydrlase_43_Enz"/>
</dbReference>
<keyword evidence="3 10" id="KW-0732">Signal</keyword>
<dbReference type="Pfam" id="PF03422">
    <property type="entry name" value="CBM_6"/>
    <property type="match status" value="1"/>
</dbReference>